<keyword evidence="4" id="KW-0479">Metal-binding</keyword>
<keyword evidence="8" id="KW-0472">Membrane</keyword>
<comment type="cofactor">
    <cofactor evidence="1">
        <name>heme</name>
        <dbReference type="ChEBI" id="CHEBI:30413"/>
    </cofactor>
</comment>
<name>A0A484FGL7_COLOR</name>
<dbReference type="GO" id="GO:0020037">
    <property type="term" value="F:heme binding"/>
    <property type="evidence" value="ECO:0007669"/>
    <property type="project" value="InterPro"/>
</dbReference>
<dbReference type="InterPro" id="IPR036396">
    <property type="entry name" value="Cyt_P450_sf"/>
</dbReference>
<sequence>MLASDILLSHEALGLSFLIRVTLDVFVFRHGEWDLEAQRIITVFSLALAAVVTAAMATSLVVPMVSGPVEPARPIDAFRAAGVLFGVLTAGIYSSMMLYRGYFHRLSRFPGPFLARVYESLRPTEISIDKSGAINAVFLETDCYKGPWYNLLHPMVSMQMVRDKKAHARRRKAWEHGFTSRGRSFLLPPTEPGRADIPLSAALRDHEPRVLSFDVMGEFSLGRGFRMLEDVLNLHGDCILITVAGSDTVAAVLSCLFMELARHPRESKKPQGEIDGYFGGHETPEHVSLSKLRYLQACIDESLRLHPPVPSGVQRVTPPEGLQVDDVWLPGDTIVFVPSYTLYRGKKGLKCGI</sequence>
<dbReference type="PRINTS" id="PR00463">
    <property type="entry name" value="EP450I"/>
</dbReference>
<dbReference type="Proteomes" id="UP000014480">
    <property type="component" value="Unassembled WGS sequence"/>
</dbReference>
<keyword evidence="3" id="KW-0349">Heme</keyword>
<comment type="similarity">
    <text evidence="2">Belongs to the cytochrome P450 family.</text>
</comment>
<dbReference type="GO" id="GO:0016705">
    <property type="term" value="F:oxidoreductase activity, acting on paired donors, with incorporation or reduction of molecular oxygen"/>
    <property type="evidence" value="ECO:0007669"/>
    <property type="project" value="InterPro"/>
</dbReference>
<reference evidence="10" key="2">
    <citation type="journal article" date="2019" name="Mol. Plant Microbe Interact.">
        <title>Genome sequence resources for four phytopathogenic fungi from the Colletotrichum orbiculare species complex.</title>
        <authorList>
            <person name="Gan P."/>
            <person name="Tsushima A."/>
            <person name="Narusaka M."/>
            <person name="Narusaka Y."/>
            <person name="Takano Y."/>
            <person name="Kubo Y."/>
            <person name="Shirasu K."/>
        </authorList>
    </citation>
    <scope>GENOME REANNOTATION</scope>
    <source>
        <strain evidence="10">104-T / ATCC 96160 / CBS 514.97 / LARS 414 / MAFF 240422</strain>
    </source>
</reference>
<dbReference type="PANTHER" id="PTHR24305">
    <property type="entry name" value="CYTOCHROME P450"/>
    <property type="match status" value="1"/>
</dbReference>
<dbReference type="Gene3D" id="1.10.630.10">
    <property type="entry name" value="Cytochrome P450"/>
    <property type="match status" value="1"/>
</dbReference>
<dbReference type="GO" id="GO:0004497">
    <property type="term" value="F:monooxygenase activity"/>
    <property type="evidence" value="ECO:0007669"/>
    <property type="project" value="UniProtKB-KW"/>
</dbReference>
<dbReference type="Pfam" id="PF00067">
    <property type="entry name" value="p450"/>
    <property type="match status" value="1"/>
</dbReference>
<dbReference type="InterPro" id="IPR002401">
    <property type="entry name" value="Cyt_P450_E_grp-I"/>
</dbReference>
<accession>A0A484FGL7</accession>
<evidence type="ECO:0000256" key="1">
    <source>
        <dbReference type="ARBA" id="ARBA00001971"/>
    </source>
</evidence>
<keyword evidence="7 9" id="KW-0503">Monooxygenase</keyword>
<keyword evidence="8" id="KW-1133">Transmembrane helix</keyword>
<keyword evidence="8" id="KW-0812">Transmembrane</keyword>
<dbReference type="InterPro" id="IPR001128">
    <property type="entry name" value="Cyt_P450"/>
</dbReference>
<dbReference type="SUPFAM" id="SSF48264">
    <property type="entry name" value="Cytochrome P450"/>
    <property type="match status" value="1"/>
</dbReference>
<feature type="transmembrane region" description="Helical" evidence="8">
    <location>
        <begin position="6"/>
        <end position="28"/>
    </location>
</feature>
<feature type="transmembrane region" description="Helical" evidence="8">
    <location>
        <begin position="77"/>
        <end position="99"/>
    </location>
</feature>
<protein>
    <submittedName>
        <fullName evidence="9">Cytochrome P450 monooxygenase FCK2</fullName>
    </submittedName>
</protein>
<dbReference type="EMBL" id="AMCV02000033">
    <property type="protein sequence ID" value="TDZ16715.1"/>
    <property type="molecule type" value="Genomic_DNA"/>
</dbReference>
<evidence type="ECO:0000313" key="10">
    <source>
        <dbReference type="Proteomes" id="UP000014480"/>
    </source>
</evidence>
<comment type="caution">
    <text evidence="9">The sequence shown here is derived from an EMBL/GenBank/DDBJ whole genome shotgun (WGS) entry which is preliminary data.</text>
</comment>
<evidence type="ECO:0000256" key="7">
    <source>
        <dbReference type="ARBA" id="ARBA00023033"/>
    </source>
</evidence>
<evidence type="ECO:0000256" key="5">
    <source>
        <dbReference type="ARBA" id="ARBA00023002"/>
    </source>
</evidence>
<feature type="transmembrane region" description="Helical" evidence="8">
    <location>
        <begin position="40"/>
        <end position="65"/>
    </location>
</feature>
<keyword evidence="5" id="KW-0560">Oxidoreductase</keyword>
<organism evidence="9 10">
    <name type="scientific">Colletotrichum orbiculare (strain 104-T / ATCC 96160 / CBS 514.97 / LARS 414 / MAFF 240422)</name>
    <name type="common">Cucumber anthracnose fungus</name>
    <name type="synonym">Colletotrichum lagenarium</name>
    <dbReference type="NCBI Taxonomy" id="1213857"/>
    <lineage>
        <taxon>Eukaryota</taxon>
        <taxon>Fungi</taxon>
        <taxon>Dikarya</taxon>
        <taxon>Ascomycota</taxon>
        <taxon>Pezizomycotina</taxon>
        <taxon>Sordariomycetes</taxon>
        <taxon>Hypocreomycetidae</taxon>
        <taxon>Glomerellales</taxon>
        <taxon>Glomerellaceae</taxon>
        <taxon>Colletotrichum</taxon>
        <taxon>Colletotrichum orbiculare species complex</taxon>
    </lineage>
</organism>
<dbReference type="GO" id="GO:0005506">
    <property type="term" value="F:iron ion binding"/>
    <property type="evidence" value="ECO:0007669"/>
    <property type="project" value="InterPro"/>
</dbReference>
<dbReference type="AlphaFoldDB" id="A0A484FGL7"/>
<keyword evidence="10" id="KW-1185">Reference proteome</keyword>
<reference evidence="10" key="1">
    <citation type="journal article" date="2013" name="New Phytol.">
        <title>Comparative genomic and transcriptomic analyses reveal the hemibiotrophic stage shift of Colletotrichum fungi.</title>
        <authorList>
            <person name="Gan P."/>
            <person name="Ikeda K."/>
            <person name="Irieda H."/>
            <person name="Narusaka M."/>
            <person name="O'Connell R.J."/>
            <person name="Narusaka Y."/>
            <person name="Takano Y."/>
            <person name="Kubo Y."/>
            <person name="Shirasu K."/>
        </authorList>
    </citation>
    <scope>NUCLEOTIDE SEQUENCE [LARGE SCALE GENOMIC DNA]</scope>
    <source>
        <strain evidence="10">104-T / ATCC 96160 / CBS 514.97 / LARS 414 / MAFF 240422</strain>
    </source>
</reference>
<evidence type="ECO:0000256" key="2">
    <source>
        <dbReference type="ARBA" id="ARBA00010617"/>
    </source>
</evidence>
<gene>
    <name evidence="9" type="primary">FCK2-1</name>
    <name evidence="9" type="ORF">Cob_v010419</name>
</gene>
<proteinExistence type="inferred from homology"/>
<evidence type="ECO:0000256" key="8">
    <source>
        <dbReference type="SAM" id="Phobius"/>
    </source>
</evidence>
<evidence type="ECO:0000256" key="3">
    <source>
        <dbReference type="ARBA" id="ARBA00022617"/>
    </source>
</evidence>
<dbReference type="STRING" id="1213857.A0A484FGL7"/>
<evidence type="ECO:0000256" key="6">
    <source>
        <dbReference type="ARBA" id="ARBA00023004"/>
    </source>
</evidence>
<evidence type="ECO:0000256" key="4">
    <source>
        <dbReference type="ARBA" id="ARBA00022723"/>
    </source>
</evidence>
<dbReference type="PANTHER" id="PTHR24305:SF187">
    <property type="entry name" value="P450, PUTATIVE (EUROFUNG)-RELATED"/>
    <property type="match status" value="1"/>
</dbReference>
<evidence type="ECO:0000313" key="9">
    <source>
        <dbReference type="EMBL" id="TDZ16715.1"/>
    </source>
</evidence>
<dbReference type="OrthoDB" id="6692864at2759"/>
<dbReference type="InterPro" id="IPR050121">
    <property type="entry name" value="Cytochrome_P450_monoxygenase"/>
</dbReference>
<keyword evidence="6" id="KW-0408">Iron</keyword>